<dbReference type="Proteomes" id="UP001443914">
    <property type="component" value="Unassembled WGS sequence"/>
</dbReference>
<accession>A0AAW1H2G4</accession>
<dbReference type="EMBL" id="JBDFQZ010000012">
    <property type="protein sequence ID" value="KAK9671392.1"/>
    <property type="molecule type" value="Genomic_DNA"/>
</dbReference>
<organism evidence="1 2">
    <name type="scientific">Saponaria officinalis</name>
    <name type="common">Common soapwort</name>
    <name type="synonym">Lychnis saponaria</name>
    <dbReference type="NCBI Taxonomy" id="3572"/>
    <lineage>
        <taxon>Eukaryota</taxon>
        <taxon>Viridiplantae</taxon>
        <taxon>Streptophyta</taxon>
        <taxon>Embryophyta</taxon>
        <taxon>Tracheophyta</taxon>
        <taxon>Spermatophyta</taxon>
        <taxon>Magnoliopsida</taxon>
        <taxon>eudicotyledons</taxon>
        <taxon>Gunneridae</taxon>
        <taxon>Pentapetalae</taxon>
        <taxon>Caryophyllales</taxon>
        <taxon>Caryophyllaceae</taxon>
        <taxon>Caryophylleae</taxon>
        <taxon>Saponaria</taxon>
    </lineage>
</organism>
<comment type="caution">
    <text evidence="1">The sequence shown here is derived from an EMBL/GenBank/DDBJ whole genome shotgun (WGS) entry which is preliminary data.</text>
</comment>
<sequence length="117" mass="13545">MAHILSCSYKFFFFNAYHPIIEIYRVVYIYIYDAPSYCAKPNTSRLVFPVSTTTQIILAAQIQGIHKFQTLILTLLNYFLRTSPFKQNCAKKADICQRYVGPSLKLTNSLTSFCLRQ</sequence>
<name>A0AAW1H2G4_SAPOF</name>
<evidence type="ECO:0000313" key="2">
    <source>
        <dbReference type="Proteomes" id="UP001443914"/>
    </source>
</evidence>
<evidence type="ECO:0000313" key="1">
    <source>
        <dbReference type="EMBL" id="KAK9671392.1"/>
    </source>
</evidence>
<gene>
    <name evidence="1" type="ORF">RND81_12G027100</name>
</gene>
<proteinExistence type="predicted"/>
<reference evidence="1" key="1">
    <citation type="submission" date="2024-03" db="EMBL/GenBank/DDBJ databases">
        <title>WGS assembly of Saponaria officinalis var. Norfolk2.</title>
        <authorList>
            <person name="Jenkins J."/>
            <person name="Shu S."/>
            <person name="Grimwood J."/>
            <person name="Barry K."/>
            <person name="Goodstein D."/>
            <person name="Schmutz J."/>
            <person name="Leebens-Mack J."/>
            <person name="Osbourn A."/>
        </authorList>
    </citation>
    <scope>NUCLEOTIDE SEQUENCE [LARGE SCALE GENOMIC DNA]</scope>
    <source>
        <strain evidence="1">JIC</strain>
    </source>
</reference>
<protein>
    <submittedName>
        <fullName evidence="1">Uncharacterized protein</fullName>
    </submittedName>
</protein>
<keyword evidence="2" id="KW-1185">Reference proteome</keyword>
<dbReference type="AlphaFoldDB" id="A0AAW1H2G4"/>